<keyword evidence="8 11" id="KW-1133">Transmembrane helix</keyword>
<comment type="similarity">
    <text evidence="2">Belongs to the TonB family.</text>
</comment>
<comment type="subcellular location">
    <subcellularLocation>
        <location evidence="1">Cell inner membrane</location>
        <topology evidence="1">Single-pass membrane protein</topology>
        <orientation evidence="1">Periplasmic side</orientation>
    </subcellularLocation>
</comment>
<keyword evidence="3" id="KW-0813">Transport</keyword>
<keyword evidence="9 11" id="KW-0472">Membrane</keyword>
<dbReference type="Gene3D" id="3.30.1150.10">
    <property type="match status" value="1"/>
</dbReference>
<evidence type="ECO:0000313" key="13">
    <source>
        <dbReference type="EMBL" id="MBM5571288.1"/>
    </source>
</evidence>
<accession>A0ABS2CAW2</accession>
<proteinExistence type="inferred from homology"/>
<evidence type="ECO:0000313" key="14">
    <source>
        <dbReference type="Proteomes" id="UP001195660"/>
    </source>
</evidence>
<evidence type="ECO:0000256" key="11">
    <source>
        <dbReference type="SAM" id="Phobius"/>
    </source>
</evidence>
<evidence type="ECO:0000256" key="8">
    <source>
        <dbReference type="ARBA" id="ARBA00022989"/>
    </source>
</evidence>
<gene>
    <name evidence="13" type="ORF">GM173_06800</name>
</gene>
<evidence type="ECO:0000256" key="5">
    <source>
        <dbReference type="ARBA" id="ARBA00022519"/>
    </source>
</evidence>
<reference evidence="13 14" key="1">
    <citation type="submission" date="2019-11" db="EMBL/GenBank/DDBJ databases">
        <title>Novel Deefgea species.</title>
        <authorList>
            <person name="Han J.-H."/>
        </authorList>
    </citation>
    <scope>NUCLEOTIDE SEQUENCE [LARGE SCALE GENOMIC DNA]</scope>
    <source>
        <strain evidence="13 14">LMG 24817</strain>
    </source>
</reference>
<evidence type="ECO:0000256" key="2">
    <source>
        <dbReference type="ARBA" id="ARBA00006555"/>
    </source>
</evidence>
<dbReference type="PANTHER" id="PTHR33446">
    <property type="entry name" value="PROTEIN TONB-RELATED"/>
    <property type="match status" value="1"/>
</dbReference>
<sequence length="286" mass="31078">MWCWRCWGCCFGVVGAKSPYDLRCKLALWKASIKWNGFVLIRADLMPPRRRLRGALCCALLLHALLIGAWQGFSLPRVEDTPVASSMAVMLQTAVLAPKAVAQPAPVRERAFPQNAPLKSAVLPAQPQAKVLKQLPVKTVVAQSELQLPASPQTAAADAKPVVVVSASNEATNSSQHAKANTDKEGEGKVTPAQYLPAHLNNPSPVMPYISIKNGESGTVRLWVKVSAKGEPLAVRVEKSSGFPRLDEVAFKTVKEKWRFVPAKRGDTPIESEVAFNIPFVLKDAE</sequence>
<evidence type="ECO:0000259" key="12">
    <source>
        <dbReference type="PROSITE" id="PS52015"/>
    </source>
</evidence>
<evidence type="ECO:0000256" key="9">
    <source>
        <dbReference type="ARBA" id="ARBA00023136"/>
    </source>
</evidence>
<feature type="transmembrane region" description="Helical" evidence="11">
    <location>
        <begin position="52"/>
        <end position="73"/>
    </location>
</feature>
<evidence type="ECO:0000256" key="3">
    <source>
        <dbReference type="ARBA" id="ARBA00022448"/>
    </source>
</evidence>
<feature type="compositionally biased region" description="Polar residues" evidence="10">
    <location>
        <begin position="168"/>
        <end position="179"/>
    </location>
</feature>
<dbReference type="EMBL" id="WOFE01000002">
    <property type="protein sequence ID" value="MBM5571288.1"/>
    <property type="molecule type" value="Genomic_DNA"/>
</dbReference>
<organism evidence="13 14">
    <name type="scientific">Deefgea chitinilytica</name>
    <dbReference type="NCBI Taxonomy" id="570276"/>
    <lineage>
        <taxon>Bacteria</taxon>
        <taxon>Pseudomonadati</taxon>
        <taxon>Pseudomonadota</taxon>
        <taxon>Betaproteobacteria</taxon>
        <taxon>Neisseriales</taxon>
        <taxon>Chitinibacteraceae</taxon>
        <taxon>Deefgea</taxon>
    </lineage>
</organism>
<feature type="domain" description="TonB C-terminal" evidence="12">
    <location>
        <begin position="192"/>
        <end position="286"/>
    </location>
</feature>
<dbReference type="NCBIfam" id="TIGR01352">
    <property type="entry name" value="tonB_Cterm"/>
    <property type="match status" value="1"/>
</dbReference>
<comment type="caution">
    <text evidence="13">The sequence shown here is derived from an EMBL/GenBank/DDBJ whole genome shotgun (WGS) entry which is preliminary data.</text>
</comment>
<keyword evidence="14" id="KW-1185">Reference proteome</keyword>
<dbReference type="PANTHER" id="PTHR33446:SF2">
    <property type="entry name" value="PROTEIN TONB"/>
    <property type="match status" value="1"/>
</dbReference>
<keyword evidence="7" id="KW-0653">Protein transport</keyword>
<dbReference type="InterPro" id="IPR037682">
    <property type="entry name" value="TonB_C"/>
</dbReference>
<keyword evidence="4" id="KW-1003">Cell membrane</keyword>
<dbReference type="InterPro" id="IPR006260">
    <property type="entry name" value="TonB/TolA_C"/>
</dbReference>
<feature type="region of interest" description="Disordered" evidence="10">
    <location>
        <begin position="168"/>
        <end position="189"/>
    </location>
</feature>
<keyword evidence="5" id="KW-0997">Cell inner membrane</keyword>
<dbReference type="Proteomes" id="UP001195660">
    <property type="component" value="Unassembled WGS sequence"/>
</dbReference>
<dbReference type="PROSITE" id="PS52015">
    <property type="entry name" value="TONB_CTD"/>
    <property type="match status" value="1"/>
</dbReference>
<name>A0ABS2CAW2_9NEIS</name>
<evidence type="ECO:0000256" key="1">
    <source>
        <dbReference type="ARBA" id="ARBA00004383"/>
    </source>
</evidence>
<dbReference type="Pfam" id="PF03544">
    <property type="entry name" value="TonB_C"/>
    <property type="match status" value="1"/>
</dbReference>
<dbReference type="SUPFAM" id="SSF74653">
    <property type="entry name" value="TolA/TonB C-terminal domain"/>
    <property type="match status" value="1"/>
</dbReference>
<evidence type="ECO:0000256" key="10">
    <source>
        <dbReference type="SAM" id="MobiDB-lite"/>
    </source>
</evidence>
<dbReference type="InterPro" id="IPR051045">
    <property type="entry name" value="TonB-dependent_transducer"/>
</dbReference>
<protein>
    <submittedName>
        <fullName evidence="13">TonB family protein</fullName>
    </submittedName>
</protein>
<evidence type="ECO:0000256" key="6">
    <source>
        <dbReference type="ARBA" id="ARBA00022692"/>
    </source>
</evidence>
<evidence type="ECO:0000256" key="7">
    <source>
        <dbReference type="ARBA" id="ARBA00022927"/>
    </source>
</evidence>
<keyword evidence="6 11" id="KW-0812">Transmembrane</keyword>
<evidence type="ECO:0000256" key="4">
    <source>
        <dbReference type="ARBA" id="ARBA00022475"/>
    </source>
</evidence>